<feature type="compositionally biased region" description="Acidic residues" evidence="8">
    <location>
        <begin position="167"/>
        <end position="183"/>
    </location>
</feature>
<gene>
    <name evidence="7 10" type="primary">rplI</name>
    <name evidence="10" type="ORF">ACFSM5_16695</name>
</gene>
<comment type="caution">
    <text evidence="10">The sequence shown here is derived from an EMBL/GenBank/DDBJ whole genome shotgun (WGS) entry which is preliminary data.</text>
</comment>
<evidence type="ECO:0000259" key="9">
    <source>
        <dbReference type="PROSITE" id="PS00651"/>
    </source>
</evidence>
<evidence type="ECO:0000256" key="4">
    <source>
        <dbReference type="ARBA" id="ARBA00022980"/>
    </source>
</evidence>
<sequence length="183" mass="19701">MTEVILLERVERLGQIGDVVTVRPGYARNFLLPQKKALRATKENMKQFEAQKAKILADNQARREAAGVDASKLEGLKLTLVRSAGESGQLYGSVTGRDVAEAAVAAGYETVKRQAVIIEKPIKTTGVHQVRVSLHPEVSVIVTLGIAQTLDEAKALLAKNAPKAEAAEEEAEVEAETEESTEA</sequence>
<dbReference type="InterPro" id="IPR020069">
    <property type="entry name" value="Ribosomal_bL9_C"/>
</dbReference>
<dbReference type="InterPro" id="IPR000244">
    <property type="entry name" value="Ribosomal_bL9"/>
</dbReference>
<keyword evidence="5 7" id="KW-0687">Ribonucleoprotein</keyword>
<dbReference type="EMBL" id="JBHUIP010000013">
    <property type="protein sequence ID" value="MFD2264546.1"/>
    <property type="molecule type" value="Genomic_DNA"/>
</dbReference>
<proteinExistence type="inferred from homology"/>
<organism evidence="10 11">
    <name type="scientific">Lacibacterium aquatile</name>
    <dbReference type="NCBI Taxonomy" id="1168082"/>
    <lineage>
        <taxon>Bacteria</taxon>
        <taxon>Pseudomonadati</taxon>
        <taxon>Pseudomonadota</taxon>
        <taxon>Alphaproteobacteria</taxon>
        <taxon>Rhodospirillales</taxon>
        <taxon>Rhodospirillaceae</taxon>
    </lineage>
</organism>
<evidence type="ECO:0000313" key="10">
    <source>
        <dbReference type="EMBL" id="MFD2264546.1"/>
    </source>
</evidence>
<feature type="region of interest" description="Disordered" evidence="8">
    <location>
        <begin position="161"/>
        <end position="183"/>
    </location>
</feature>
<dbReference type="SUPFAM" id="SSF55653">
    <property type="entry name" value="Ribosomal protein L9 C-domain"/>
    <property type="match status" value="1"/>
</dbReference>
<dbReference type="Proteomes" id="UP001597295">
    <property type="component" value="Unassembled WGS sequence"/>
</dbReference>
<keyword evidence="2 7" id="KW-0699">rRNA-binding</keyword>
<evidence type="ECO:0000256" key="3">
    <source>
        <dbReference type="ARBA" id="ARBA00022884"/>
    </source>
</evidence>
<keyword evidence="11" id="KW-1185">Reference proteome</keyword>
<dbReference type="Pfam" id="PF01281">
    <property type="entry name" value="Ribosomal_L9_N"/>
    <property type="match status" value="1"/>
</dbReference>
<dbReference type="Pfam" id="PF03948">
    <property type="entry name" value="Ribosomal_L9_C"/>
    <property type="match status" value="1"/>
</dbReference>
<dbReference type="Gene3D" id="3.10.430.100">
    <property type="entry name" value="Ribosomal protein L9, C-terminal domain"/>
    <property type="match status" value="1"/>
</dbReference>
<name>A0ABW5DYN0_9PROT</name>
<dbReference type="GO" id="GO:0005840">
    <property type="term" value="C:ribosome"/>
    <property type="evidence" value="ECO:0007669"/>
    <property type="project" value="UniProtKB-KW"/>
</dbReference>
<evidence type="ECO:0000256" key="5">
    <source>
        <dbReference type="ARBA" id="ARBA00023274"/>
    </source>
</evidence>
<dbReference type="InterPro" id="IPR020594">
    <property type="entry name" value="Ribosomal_bL9_bac/chp"/>
</dbReference>
<evidence type="ECO:0000256" key="6">
    <source>
        <dbReference type="ARBA" id="ARBA00035292"/>
    </source>
</evidence>
<feature type="domain" description="Ribosomal protein L9" evidence="9">
    <location>
        <begin position="14"/>
        <end position="41"/>
    </location>
</feature>
<dbReference type="InterPro" id="IPR020070">
    <property type="entry name" value="Ribosomal_bL9_N"/>
</dbReference>
<dbReference type="InterPro" id="IPR009027">
    <property type="entry name" value="Ribosomal_bL9/RNase_H1_N"/>
</dbReference>
<evidence type="ECO:0000256" key="1">
    <source>
        <dbReference type="ARBA" id="ARBA00010605"/>
    </source>
</evidence>
<dbReference type="SUPFAM" id="SSF55658">
    <property type="entry name" value="L9 N-domain-like"/>
    <property type="match status" value="1"/>
</dbReference>
<dbReference type="InterPro" id="IPR036935">
    <property type="entry name" value="Ribosomal_bL9_N_sf"/>
</dbReference>
<comment type="function">
    <text evidence="7">Binds to the 23S rRNA.</text>
</comment>
<dbReference type="PROSITE" id="PS00651">
    <property type="entry name" value="RIBOSOMAL_L9"/>
    <property type="match status" value="1"/>
</dbReference>
<evidence type="ECO:0000313" key="11">
    <source>
        <dbReference type="Proteomes" id="UP001597295"/>
    </source>
</evidence>
<dbReference type="NCBIfam" id="TIGR00158">
    <property type="entry name" value="L9"/>
    <property type="match status" value="1"/>
</dbReference>
<dbReference type="HAMAP" id="MF_00503">
    <property type="entry name" value="Ribosomal_bL9"/>
    <property type="match status" value="1"/>
</dbReference>
<dbReference type="InterPro" id="IPR036791">
    <property type="entry name" value="Ribosomal_bL9_C_sf"/>
</dbReference>
<comment type="similarity">
    <text evidence="1 7">Belongs to the bacterial ribosomal protein bL9 family.</text>
</comment>
<dbReference type="PANTHER" id="PTHR21368">
    <property type="entry name" value="50S RIBOSOMAL PROTEIN L9"/>
    <property type="match status" value="1"/>
</dbReference>
<dbReference type="Gene3D" id="3.40.5.10">
    <property type="entry name" value="Ribosomal protein L9, N-terminal domain"/>
    <property type="match status" value="1"/>
</dbReference>
<evidence type="ECO:0000256" key="2">
    <source>
        <dbReference type="ARBA" id="ARBA00022730"/>
    </source>
</evidence>
<dbReference type="RefSeq" id="WP_379877637.1">
    <property type="nucleotide sequence ID" value="NZ_JBHUIP010000013.1"/>
</dbReference>
<accession>A0ABW5DYN0</accession>
<reference evidence="11" key="1">
    <citation type="journal article" date="2019" name="Int. J. Syst. Evol. Microbiol.">
        <title>The Global Catalogue of Microorganisms (GCM) 10K type strain sequencing project: providing services to taxonomists for standard genome sequencing and annotation.</title>
        <authorList>
            <consortium name="The Broad Institute Genomics Platform"/>
            <consortium name="The Broad Institute Genome Sequencing Center for Infectious Disease"/>
            <person name="Wu L."/>
            <person name="Ma J."/>
        </authorList>
    </citation>
    <scope>NUCLEOTIDE SEQUENCE [LARGE SCALE GENOMIC DNA]</scope>
    <source>
        <strain evidence="11">CGMCC 1.19062</strain>
    </source>
</reference>
<protein>
    <recommendedName>
        <fullName evidence="6 7">Large ribosomal subunit protein bL9</fullName>
    </recommendedName>
</protein>
<keyword evidence="4 7" id="KW-0689">Ribosomal protein</keyword>
<keyword evidence="3 7" id="KW-0694">RNA-binding</keyword>
<evidence type="ECO:0000256" key="8">
    <source>
        <dbReference type="SAM" id="MobiDB-lite"/>
    </source>
</evidence>
<evidence type="ECO:0000256" key="7">
    <source>
        <dbReference type="HAMAP-Rule" id="MF_00503"/>
    </source>
</evidence>